<comment type="similarity">
    <text evidence="2">Belongs to the TMEM14 family.</text>
</comment>
<evidence type="ECO:0000256" key="2">
    <source>
        <dbReference type="ARBA" id="ARBA00007590"/>
    </source>
</evidence>
<dbReference type="Proteomes" id="UP001318860">
    <property type="component" value="Unassembled WGS sequence"/>
</dbReference>
<dbReference type="PANTHER" id="PTHR12668:SF37">
    <property type="entry name" value="PROTEIN FATTY ACID EXPORT 2, CHLOROPLASTIC"/>
    <property type="match status" value="1"/>
</dbReference>
<dbReference type="Pfam" id="PF03647">
    <property type="entry name" value="Tmemb_14"/>
    <property type="match status" value="1"/>
</dbReference>
<name>A0ABR0U2N3_REHGL</name>
<dbReference type="InterPro" id="IPR005349">
    <property type="entry name" value="TMEM14"/>
</dbReference>
<gene>
    <name evidence="8" type="ORF">DH2020_049554</name>
</gene>
<evidence type="ECO:0000256" key="1">
    <source>
        <dbReference type="ARBA" id="ARBA00004370"/>
    </source>
</evidence>
<dbReference type="EMBL" id="JABTTQ020003484">
    <property type="protein sequence ID" value="KAK6116734.1"/>
    <property type="molecule type" value="Genomic_DNA"/>
</dbReference>
<reference evidence="8 9" key="1">
    <citation type="journal article" date="2021" name="Comput. Struct. Biotechnol. J.">
        <title>De novo genome assembly of the potent medicinal plant Rehmannia glutinosa using nanopore technology.</title>
        <authorList>
            <person name="Ma L."/>
            <person name="Dong C."/>
            <person name="Song C."/>
            <person name="Wang X."/>
            <person name="Zheng X."/>
            <person name="Niu Y."/>
            <person name="Chen S."/>
            <person name="Feng W."/>
        </authorList>
    </citation>
    <scope>NUCLEOTIDE SEQUENCE [LARGE SCALE GENOMIC DNA]</scope>
    <source>
        <strain evidence="8">DH-2019</strain>
    </source>
</reference>
<feature type="transmembrane region" description="Helical" evidence="7">
    <location>
        <begin position="167"/>
        <end position="185"/>
    </location>
</feature>
<proteinExistence type="inferred from homology"/>
<accession>A0ABR0U2N3</accession>
<feature type="transmembrane region" description="Helical" evidence="7">
    <location>
        <begin position="220"/>
        <end position="239"/>
    </location>
</feature>
<keyword evidence="4 7" id="KW-1133">Transmembrane helix</keyword>
<evidence type="ECO:0000256" key="5">
    <source>
        <dbReference type="ARBA" id="ARBA00023136"/>
    </source>
</evidence>
<keyword evidence="9" id="KW-1185">Reference proteome</keyword>
<keyword evidence="3 7" id="KW-0812">Transmembrane</keyword>
<protein>
    <submittedName>
        <fullName evidence="8">Uncharacterized protein</fullName>
    </submittedName>
</protein>
<evidence type="ECO:0000256" key="7">
    <source>
        <dbReference type="SAM" id="Phobius"/>
    </source>
</evidence>
<comment type="caution">
    <text evidence="8">The sequence shown here is derived from an EMBL/GenBank/DDBJ whole genome shotgun (WGS) entry which is preliminary data.</text>
</comment>
<evidence type="ECO:0000256" key="4">
    <source>
        <dbReference type="ARBA" id="ARBA00022989"/>
    </source>
</evidence>
<feature type="region of interest" description="Disordered" evidence="6">
    <location>
        <begin position="80"/>
        <end position="135"/>
    </location>
</feature>
<sequence length="243" mass="24571">MGELLAFSQSSLLLLRPSLRTSTRVHPSPAVSSPMCFLSTKMKISPTSYVEQKQRSLMTRVGVVSDSKVPTTFTVDSAGGGIDILPDSGGSDGNFGGPSGNDGSGGGGSGGNNNDNNEGGSGGNEDQSGGHEKKAGMSMSQKLTLGYAALVGIGGVMGYLKGGSQKSLIAGGVSAGILFYVYTLLPSNPVLASSFGLVLSASLLGVMGSRFKKSGKIFPAGIVSVASLVMSGGYLHGIMRSLH</sequence>
<evidence type="ECO:0000313" key="9">
    <source>
        <dbReference type="Proteomes" id="UP001318860"/>
    </source>
</evidence>
<evidence type="ECO:0000313" key="8">
    <source>
        <dbReference type="EMBL" id="KAK6116734.1"/>
    </source>
</evidence>
<feature type="transmembrane region" description="Helical" evidence="7">
    <location>
        <begin position="191"/>
        <end position="208"/>
    </location>
</feature>
<keyword evidence="5 7" id="KW-0472">Membrane</keyword>
<dbReference type="PANTHER" id="PTHR12668">
    <property type="entry name" value="TRANSMEMBRANE PROTEIN 14, 15"/>
    <property type="match status" value="1"/>
</dbReference>
<feature type="transmembrane region" description="Helical" evidence="7">
    <location>
        <begin position="143"/>
        <end position="160"/>
    </location>
</feature>
<evidence type="ECO:0000256" key="3">
    <source>
        <dbReference type="ARBA" id="ARBA00022692"/>
    </source>
</evidence>
<feature type="compositionally biased region" description="Gly residues" evidence="6">
    <location>
        <begin position="90"/>
        <end position="111"/>
    </location>
</feature>
<comment type="subcellular location">
    <subcellularLocation>
        <location evidence="1">Membrane</location>
    </subcellularLocation>
</comment>
<dbReference type="InterPro" id="IPR044890">
    <property type="entry name" value="TMEM14_sf"/>
</dbReference>
<evidence type="ECO:0000256" key="6">
    <source>
        <dbReference type="SAM" id="MobiDB-lite"/>
    </source>
</evidence>
<dbReference type="Gene3D" id="1.10.10.1740">
    <property type="entry name" value="Transmembrane protein 14-like"/>
    <property type="match status" value="1"/>
</dbReference>
<organism evidence="8 9">
    <name type="scientific">Rehmannia glutinosa</name>
    <name type="common">Chinese foxglove</name>
    <dbReference type="NCBI Taxonomy" id="99300"/>
    <lineage>
        <taxon>Eukaryota</taxon>
        <taxon>Viridiplantae</taxon>
        <taxon>Streptophyta</taxon>
        <taxon>Embryophyta</taxon>
        <taxon>Tracheophyta</taxon>
        <taxon>Spermatophyta</taxon>
        <taxon>Magnoliopsida</taxon>
        <taxon>eudicotyledons</taxon>
        <taxon>Gunneridae</taxon>
        <taxon>Pentapetalae</taxon>
        <taxon>asterids</taxon>
        <taxon>lamiids</taxon>
        <taxon>Lamiales</taxon>
        <taxon>Orobanchaceae</taxon>
        <taxon>Rehmannieae</taxon>
        <taxon>Rehmannia</taxon>
    </lineage>
</organism>